<gene>
    <name evidence="2" type="ORF">DFR47_101157</name>
</gene>
<evidence type="ECO:0000256" key="1">
    <source>
        <dbReference type="SAM" id="SignalP"/>
    </source>
</evidence>
<evidence type="ECO:0000313" key="2">
    <source>
        <dbReference type="EMBL" id="RBO98558.1"/>
    </source>
</evidence>
<keyword evidence="3" id="KW-1185">Reference proteome</keyword>
<dbReference type="OrthoDB" id="9814802at2"/>
<evidence type="ECO:0000313" key="3">
    <source>
        <dbReference type="Proteomes" id="UP000252893"/>
    </source>
</evidence>
<dbReference type="AlphaFoldDB" id="A0A366EAV9"/>
<proteinExistence type="predicted"/>
<sequence>MHKMRQPILRAVATISMALTLGSATAAWSAAGLPGGASSLTETYGNWTVTCLVQKQGENQKVLCSMSQQQVDDKRQRALAVEISPSDKNSAAGAFVLPFGLNLASGATLQIDETPADKPLAFTTCLPAGCIVPVNFDAAKADALGKGQNLSVLAQAVDGNPIKLNVPLDGFSAALKRTRELLK</sequence>
<dbReference type="InterPro" id="IPR010642">
    <property type="entry name" value="Invasion_prot_B"/>
</dbReference>
<dbReference type="Pfam" id="PF06776">
    <property type="entry name" value="IalB"/>
    <property type="match status" value="1"/>
</dbReference>
<protein>
    <submittedName>
        <fullName evidence="2">Invasion protein IalB</fullName>
    </submittedName>
</protein>
<dbReference type="Gene3D" id="2.60.40.1880">
    <property type="entry name" value="Invasion associated locus B (IalB) protein"/>
    <property type="match status" value="1"/>
</dbReference>
<name>A0A366EAV9_9HYPH</name>
<accession>A0A366EAV9</accession>
<dbReference type="Proteomes" id="UP000252893">
    <property type="component" value="Unassembled WGS sequence"/>
</dbReference>
<feature type="signal peptide" evidence="1">
    <location>
        <begin position="1"/>
        <end position="26"/>
    </location>
</feature>
<comment type="caution">
    <text evidence="2">The sequence shown here is derived from an EMBL/GenBank/DDBJ whole genome shotgun (WGS) entry which is preliminary data.</text>
</comment>
<feature type="chain" id="PRO_5016819454" evidence="1">
    <location>
        <begin position="27"/>
        <end position="183"/>
    </location>
</feature>
<reference evidence="2 3" key="1">
    <citation type="submission" date="2018-06" db="EMBL/GenBank/DDBJ databases">
        <title>Genomic Encyclopedia of Type Strains, Phase IV (KMG-IV): sequencing the most valuable type-strain genomes for metagenomic binning, comparative biology and taxonomic classification.</title>
        <authorList>
            <person name="Goeker M."/>
        </authorList>
    </citation>
    <scope>NUCLEOTIDE SEQUENCE [LARGE SCALE GENOMIC DNA]</scope>
    <source>
        <strain evidence="2 3">DSM 25619</strain>
    </source>
</reference>
<dbReference type="RefSeq" id="WP_113942519.1">
    <property type="nucleotide sequence ID" value="NZ_JBHEEG010000003.1"/>
</dbReference>
<dbReference type="EMBL" id="QNRH01000001">
    <property type="protein sequence ID" value="RBO98558.1"/>
    <property type="molecule type" value="Genomic_DNA"/>
</dbReference>
<keyword evidence="1" id="KW-0732">Signal</keyword>
<dbReference type="InterPro" id="IPR038696">
    <property type="entry name" value="IalB_sf"/>
</dbReference>
<organism evidence="2 3">
    <name type="scientific">Pseudochrobactrum asaccharolyticum</name>
    <dbReference type="NCBI Taxonomy" id="354351"/>
    <lineage>
        <taxon>Bacteria</taxon>
        <taxon>Pseudomonadati</taxon>
        <taxon>Pseudomonadota</taxon>
        <taxon>Alphaproteobacteria</taxon>
        <taxon>Hyphomicrobiales</taxon>
        <taxon>Brucellaceae</taxon>
        <taxon>Pseudochrobactrum</taxon>
    </lineage>
</organism>